<evidence type="ECO:0000259" key="4">
    <source>
        <dbReference type="PROSITE" id="PS50235"/>
    </source>
</evidence>
<feature type="compositionally biased region" description="Basic residues" evidence="3">
    <location>
        <begin position="518"/>
        <end position="535"/>
    </location>
</feature>
<feature type="region of interest" description="Disordered" evidence="3">
    <location>
        <begin position="662"/>
        <end position="708"/>
    </location>
</feature>
<dbReference type="GO" id="GO:0006508">
    <property type="term" value="P:proteolysis"/>
    <property type="evidence" value="ECO:0007669"/>
    <property type="project" value="UniProtKB-KW"/>
</dbReference>
<sequence length="988" mass="111642">MHTEIIMGKKKIRNRAFEKANEKGDHVEDKKLPKGLINVGNTCYFNSTLQCLSRVSGLSKWINHLSHGGSLGYLKRSSNDGNTQTLRLLLPKDELQFSRTFVNFVEDLLGSRNTRSSVTPECLRKQLVSYYKQLNNTAQHDSHEALRCILDRLRFEERRLWQRAILNEKKYTSSASEELKEEIKSWGQCTGLSTTVDRTFGGVLLTSIQCAVCKNASIRFETFLDLSLPISLDDSEPNPYFQKIDFEKKKKRKRPKKFDFSGCYDLNKPVESPLLDINKKEELIQEGRSDEGGVEIEDDELIPAMISFNDNDDNAGDNTSLNVSIGSIDDFGEFEPDLVSGYFEALAYQDKAVNNNKNLPLMLYHGIINAFKDMISDFNDEPITSINVKHQNGPLKDYDAITSQLDLDDLKLIDFRNFEDVYYESKASSTDIEDKKGCHGSFVVNSGDNEDLSGTNDDELVQHFLQSAAGKKDKGTKGKRHRRKHYLELESDFENLHFDGDEGQSHSGFTDNNNNNAKNKKRNEKRSIKKNKYGRNRLLQNIDSDKGEENKQQCKSNQELKEKRLEHQKGNGSVRGGEEQREDQDDGGEFDLYVEEEEDENTFLPKMTPFIDDSDDNVDENVSLKPNHGSISDFRDIMVDDLDGDSNRSTGSPESVIEFVEEEGGQDGEGLQKGYEEELGSPLSSIESEKKSLASTSTGDAADMEDNADDVDSLSTISVPKKGFNSEVFCEEFIAKSRLANAGNVTAIAHPEEEKRAKELSICSILEQQRKDDLLTDLERCLMKFFEAEELKGDNRITCDECTKKAQASAGEIDCRSTTGSDGSVRCDSLKRDLLLKLPANGHQLRKCNKPVSFPINLDIRPYCSRLAWLGAEEGQYRLFGIVEHSGSLSSGHYVAYAAENTDGDIPADRFIPTLDKPFPWPLNLHHLVYQLRRGDQSVLNGDPSASNRSDQQDNRTWHHFSDTSVHKVPLSEVLNAKPYLLFYQRMR</sequence>
<comment type="similarity">
    <text evidence="2">Belongs to the peptidase C19 family.</text>
</comment>
<dbReference type="InterPro" id="IPR028889">
    <property type="entry name" value="USP"/>
</dbReference>
<evidence type="ECO:0000313" key="6">
    <source>
        <dbReference type="Proteomes" id="UP000274504"/>
    </source>
</evidence>
<evidence type="ECO:0000313" key="5">
    <source>
        <dbReference type="EMBL" id="VDL60996.1"/>
    </source>
</evidence>
<dbReference type="InterPro" id="IPR038765">
    <property type="entry name" value="Papain-like_cys_pep_sf"/>
</dbReference>
<accession>A0A0R3STF2</accession>
<keyword evidence="2" id="KW-0378">Hydrolase</keyword>
<dbReference type="InterPro" id="IPR001394">
    <property type="entry name" value="Peptidase_C19_UCH"/>
</dbReference>
<evidence type="ECO:0000256" key="3">
    <source>
        <dbReference type="SAM" id="MobiDB-lite"/>
    </source>
</evidence>
<dbReference type="GO" id="GO:0016579">
    <property type="term" value="P:protein deubiquitination"/>
    <property type="evidence" value="ECO:0007669"/>
    <property type="project" value="InterPro"/>
</dbReference>
<dbReference type="PANTHER" id="PTHR21646:SF39">
    <property type="entry name" value="UBIQUITIN CARBOXYL-TERMINAL HYDROLASE 16"/>
    <property type="match status" value="1"/>
</dbReference>
<dbReference type="Proteomes" id="UP000274504">
    <property type="component" value="Unassembled WGS sequence"/>
</dbReference>
<dbReference type="STRING" id="6216.A0A0R3STF2"/>
<dbReference type="PANTHER" id="PTHR21646">
    <property type="entry name" value="UBIQUITIN CARBOXYL-TERMINAL HYDROLASE"/>
    <property type="match status" value="1"/>
</dbReference>
<reference evidence="7" key="1">
    <citation type="submission" date="2017-02" db="UniProtKB">
        <authorList>
            <consortium name="WormBaseParasite"/>
        </authorList>
    </citation>
    <scope>IDENTIFICATION</scope>
</reference>
<dbReference type="PROSITE" id="PS50235">
    <property type="entry name" value="USP_3"/>
    <property type="match status" value="1"/>
</dbReference>
<keyword evidence="2" id="KW-0833">Ubl conjugation pathway</keyword>
<dbReference type="EC" id="3.4.19.12" evidence="2"/>
<proteinExistence type="inferred from homology"/>
<dbReference type="Gene3D" id="3.90.70.10">
    <property type="entry name" value="Cysteine proteinases"/>
    <property type="match status" value="2"/>
</dbReference>
<dbReference type="EMBL" id="UYSG01011122">
    <property type="protein sequence ID" value="VDL60996.1"/>
    <property type="molecule type" value="Genomic_DNA"/>
</dbReference>
<keyword evidence="2" id="KW-0645">Protease</keyword>
<dbReference type="InterPro" id="IPR050185">
    <property type="entry name" value="Ub_carboxyl-term_hydrolase"/>
</dbReference>
<dbReference type="PROSITE" id="PS00973">
    <property type="entry name" value="USP_2"/>
    <property type="match status" value="1"/>
</dbReference>
<dbReference type="OrthoDB" id="2020758at2759"/>
<name>A0A0R3STF2_HYMDI</name>
<protein>
    <recommendedName>
        <fullName evidence="2">Ubiquitin carboxyl-terminal hydrolase</fullName>
        <ecNumber evidence="2">3.4.19.12</ecNumber>
    </recommendedName>
</protein>
<dbReference type="InterPro" id="IPR018200">
    <property type="entry name" value="USP_CS"/>
</dbReference>
<organism evidence="7">
    <name type="scientific">Hymenolepis diminuta</name>
    <name type="common">Rat tapeworm</name>
    <dbReference type="NCBI Taxonomy" id="6216"/>
    <lineage>
        <taxon>Eukaryota</taxon>
        <taxon>Metazoa</taxon>
        <taxon>Spiralia</taxon>
        <taxon>Lophotrochozoa</taxon>
        <taxon>Platyhelminthes</taxon>
        <taxon>Cestoda</taxon>
        <taxon>Eucestoda</taxon>
        <taxon>Cyclophyllidea</taxon>
        <taxon>Hymenolepididae</taxon>
        <taxon>Hymenolepis</taxon>
    </lineage>
</organism>
<feature type="domain" description="USP" evidence="4">
    <location>
        <begin position="34"/>
        <end position="987"/>
    </location>
</feature>
<evidence type="ECO:0000313" key="7">
    <source>
        <dbReference type="WBParaSite" id="HDID_0000868001-mRNA-1"/>
    </source>
</evidence>
<gene>
    <name evidence="5" type="ORF">HDID_LOCUS8678</name>
</gene>
<evidence type="ECO:0000256" key="1">
    <source>
        <dbReference type="ARBA" id="ARBA00000707"/>
    </source>
</evidence>
<reference evidence="5 6" key="2">
    <citation type="submission" date="2018-11" db="EMBL/GenBank/DDBJ databases">
        <authorList>
            <consortium name="Pathogen Informatics"/>
        </authorList>
    </citation>
    <scope>NUCLEOTIDE SEQUENCE [LARGE SCALE GENOMIC DNA]</scope>
</reference>
<dbReference type="PROSITE" id="PS00972">
    <property type="entry name" value="USP_1"/>
    <property type="match status" value="1"/>
</dbReference>
<feature type="region of interest" description="Disordered" evidence="3">
    <location>
        <begin position="497"/>
        <end position="586"/>
    </location>
</feature>
<dbReference type="Pfam" id="PF00443">
    <property type="entry name" value="UCH"/>
    <property type="match status" value="2"/>
</dbReference>
<dbReference type="AlphaFoldDB" id="A0A0R3STF2"/>
<dbReference type="GO" id="GO:0004843">
    <property type="term" value="F:cysteine-type deubiquitinase activity"/>
    <property type="evidence" value="ECO:0007669"/>
    <property type="project" value="UniProtKB-UniRule"/>
</dbReference>
<comment type="catalytic activity">
    <reaction evidence="1 2">
        <text>Thiol-dependent hydrolysis of ester, thioester, amide, peptide and isopeptide bonds formed by the C-terminal Gly of ubiquitin (a 76-residue protein attached to proteins as an intracellular targeting signal).</text>
        <dbReference type="EC" id="3.4.19.12"/>
    </reaction>
</comment>
<evidence type="ECO:0000256" key="2">
    <source>
        <dbReference type="RuleBase" id="RU366025"/>
    </source>
</evidence>
<dbReference type="SUPFAM" id="SSF54001">
    <property type="entry name" value="Cysteine proteinases"/>
    <property type="match status" value="1"/>
</dbReference>
<keyword evidence="2" id="KW-0788">Thiol protease</keyword>
<dbReference type="WBParaSite" id="HDID_0000868001-mRNA-1">
    <property type="protein sequence ID" value="HDID_0000868001-mRNA-1"/>
    <property type="gene ID" value="HDID_0000868001"/>
</dbReference>
<feature type="compositionally biased region" description="Basic and acidic residues" evidence="3">
    <location>
        <begin position="543"/>
        <end position="569"/>
    </location>
</feature>